<name>A0A0D2EHC1_CLAB1</name>
<dbReference type="GeneID" id="27702525"/>
<dbReference type="HOGENOM" id="CLU_1669191_0_0_1"/>
<dbReference type="GO" id="GO:0005794">
    <property type="term" value="C:Golgi apparatus"/>
    <property type="evidence" value="ECO:0007669"/>
    <property type="project" value="TreeGrafter"/>
</dbReference>
<evidence type="ECO:0000256" key="9">
    <source>
        <dbReference type="ARBA" id="ARBA00023180"/>
    </source>
</evidence>
<keyword evidence="7" id="KW-1133">Transmembrane helix</keyword>
<dbReference type="Gene3D" id="3.90.550.10">
    <property type="entry name" value="Spore Coat Polysaccharide Biosynthesis Protein SpsA, Chain A"/>
    <property type="match status" value="1"/>
</dbReference>
<dbReference type="InterPro" id="IPR029044">
    <property type="entry name" value="Nucleotide-diphossugar_trans"/>
</dbReference>
<keyword evidence="4" id="KW-0808">Transferase</keyword>
<dbReference type="VEuPathDB" id="FungiDB:Z519_09597"/>
<evidence type="ECO:0000256" key="7">
    <source>
        <dbReference type="ARBA" id="ARBA00022989"/>
    </source>
</evidence>
<dbReference type="InterPro" id="IPR022751">
    <property type="entry name" value="Alpha_mannosyltransferase"/>
</dbReference>
<evidence type="ECO:0000256" key="2">
    <source>
        <dbReference type="ARBA" id="ARBA00009105"/>
    </source>
</evidence>
<organism evidence="10 11">
    <name type="scientific">Cladophialophora bantiana (strain ATCC 10958 / CBS 173.52 / CDC B-1940 / NIH 8579)</name>
    <name type="common">Xylohypha bantiana</name>
    <dbReference type="NCBI Taxonomy" id="1442370"/>
    <lineage>
        <taxon>Eukaryota</taxon>
        <taxon>Fungi</taxon>
        <taxon>Dikarya</taxon>
        <taxon>Ascomycota</taxon>
        <taxon>Pezizomycotina</taxon>
        <taxon>Eurotiomycetes</taxon>
        <taxon>Chaetothyriomycetidae</taxon>
        <taxon>Chaetothyriales</taxon>
        <taxon>Herpotrichiellaceae</taxon>
        <taxon>Cladophialophora</taxon>
    </lineage>
</organism>
<evidence type="ECO:0008006" key="12">
    <source>
        <dbReference type="Google" id="ProtNLM"/>
    </source>
</evidence>
<evidence type="ECO:0000256" key="1">
    <source>
        <dbReference type="ARBA" id="ARBA00004606"/>
    </source>
</evidence>
<keyword evidence="8" id="KW-0472">Membrane</keyword>
<evidence type="ECO:0000256" key="8">
    <source>
        <dbReference type="ARBA" id="ARBA00023136"/>
    </source>
</evidence>
<dbReference type="PANTHER" id="PTHR31392">
    <property type="entry name" value="ALPHA-1,3-MANNOSYLTRANSFERASE MNN1-RELATED"/>
    <property type="match status" value="1"/>
</dbReference>
<dbReference type="GO" id="GO:0016020">
    <property type="term" value="C:membrane"/>
    <property type="evidence" value="ECO:0007669"/>
    <property type="project" value="UniProtKB-SubCell"/>
</dbReference>
<evidence type="ECO:0000256" key="6">
    <source>
        <dbReference type="ARBA" id="ARBA00022968"/>
    </source>
</evidence>
<gene>
    <name evidence="10" type="ORF">Z519_09597</name>
</gene>
<evidence type="ECO:0000313" key="11">
    <source>
        <dbReference type="Proteomes" id="UP000053789"/>
    </source>
</evidence>
<dbReference type="SUPFAM" id="SSF53448">
    <property type="entry name" value="Nucleotide-diphospho-sugar transferases"/>
    <property type="match status" value="1"/>
</dbReference>
<accession>A0A0D2EHC1</accession>
<keyword evidence="9" id="KW-0325">Glycoprotein</keyword>
<dbReference type="Proteomes" id="UP000053789">
    <property type="component" value="Unassembled WGS sequence"/>
</dbReference>
<comment type="similarity">
    <text evidence="2">Belongs to the MNN1/MNT family.</text>
</comment>
<protein>
    <recommendedName>
        <fullName evidence="12">Alpha-1,3-mannosyltransferase</fullName>
    </recommendedName>
</protein>
<evidence type="ECO:0000256" key="3">
    <source>
        <dbReference type="ARBA" id="ARBA00022676"/>
    </source>
</evidence>
<dbReference type="RefSeq" id="XP_016616110.1">
    <property type="nucleotide sequence ID" value="XM_016767318.1"/>
</dbReference>
<keyword evidence="3" id="KW-0328">Glycosyltransferase</keyword>
<keyword evidence="6" id="KW-0735">Signal-anchor</keyword>
<proteinExistence type="inferred from homology"/>
<keyword evidence="11" id="KW-1185">Reference proteome</keyword>
<keyword evidence="5" id="KW-0812">Transmembrane</keyword>
<dbReference type="AlphaFoldDB" id="A0A0D2EHC1"/>
<evidence type="ECO:0000313" key="10">
    <source>
        <dbReference type="EMBL" id="KIW89441.1"/>
    </source>
</evidence>
<dbReference type="PANTHER" id="PTHR31392:SF1">
    <property type="entry name" value="ALPHA-1,3-MANNOSYLTRANSFERASE MNN1-RELATED"/>
    <property type="match status" value="1"/>
</dbReference>
<evidence type="ECO:0000256" key="4">
    <source>
        <dbReference type="ARBA" id="ARBA00022679"/>
    </source>
</evidence>
<sequence>MKSTEPSTGIVVGVMDSFANEAVHLIGFLRNVHRYQLPIAIAYVGDADLKPQTREFLMKQGNDIIFIDLANIFDQHLVHLEGYAIKPFALLASPYPRTILMDADAVFFSNPDKLFDEYPSLRDTGALFFHDRNINSEPDRHDWLGRQLKQPADTLPPA</sequence>
<reference evidence="10" key="1">
    <citation type="submission" date="2015-01" db="EMBL/GenBank/DDBJ databases">
        <title>The Genome Sequence of Cladophialophora bantiana CBS 173.52.</title>
        <authorList>
            <consortium name="The Broad Institute Genomics Platform"/>
            <person name="Cuomo C."/>
            <person name="de Hoog S."/>
            <person name="Gorbushina A."/>
            <person name="Stielow B."/>
            <person name="Teixiera M."/>
            <person name="Abouelleil A."/>
            <person name="Chapman S.B."/>
            <person name="Priest M."/>
            <person name="Young S.K."/>
            <person name="Wortman J."/>
            <person name="Nusbaum C."/>
            <person name="Birren B."/>
        </authorList>
    </citation>
    <scope>NUCLEOTIDE SEQUENCE [LARGE SCALE GENOMIC DNA]</scope>
    <source>
        <strain evidence="10">CBS 173.52</strain>
    </source>
</reference>
<dbReference type="Pfam" id="PF11051">
    <property type="entry name" value="Mannosyl_trans3"/>
    <property type="match status" value="1"/>
</dbReference>
<dbReference type="EMBL" id="KN846995">
    <property type="protein sequence ID" value="KIW89441.1"/>
    <property type="molecule type" value="Genomic_DNA"/>
</dbReference>
<dbReference type="GO" id="GO:0000033">
    <property type="term" value="F:alpha-1,3-mannosyltransferase activity"/>
    <property type="evidence" value="ECO:0007669"/>
    <property type="project" value="TreeGrafter"/>
</dbReference>
<dbReference type="OrthoDB" id="430354at2759"/>
<dbReference type="GO" id="GO:0006493">
    <property type="term" value="P:protein O-linked glycosylation"/>
    <property type="evidence" value="ECO:0007669"/>
    <property type="project" value="TreeGrafter"/>
</dbReference>
<comment type="subcellular location">
    <subcellularLocation>
        <location evidence="1">Membrane</location>
        <topology evidence="1">Single-pass type II membrane protein</topology>
    </subcellularLocation>
</comment>
<evidence type="ECO:0000256" key="5">
    <source>
        <dbReference type="ARBA" id="ARBA00022692"/>
    </source>
</evidence>